<gene>
    <name evidence="2" type="ORF">TCIL3000_5_3930</name>
</gene>
<reference evidence="2" key="1">
    <citation type="journal article" date="2012" name="Proc. Natl. Acad. Sci. U.S.A.">
        <title>Antigenic diversity is generated by distinct evolutionary mechanisms in African trypanosome species.</title>
        <authorList>
            <person name="Jackson A.P."/>
            <person name="Berry A."/>
            <person name="Aslett M."/>
            <person name="Allison H.C."/>
            <person name="Burton P."/>
            <person name="Vavrova-Anderson J."/>
            <person name="Brown R."/>
            <person name="Browne H."/>
            <person name="Corton N."/>
            <person name="Hauser H."/>
            <person name="Gamble J."/>
            <person name="Gilderthorp R."/>
            <person name="Marcello L."/>
            <person name="McQuillan J."/>
            <person name="Otto T.D."/>
            <person name="Quail M.A."/>
            <person name="Sanders M.J."/>
            <person name="van Tonder A."/>
            <person name="Ginger M.L."/>
            <person name="Field M.C."/>
            <person name="Barry J.D."/>
            <person name="Hertz-Fowler C."/>
            <person name="Berriman M."/>
        </authorList>
    </citation>
    <scope>NUCLEOTIDE SEQUENCE</scope>
    <source>
        <strain evidence="2">IL3000</strain>
    </source>
</reference>
<evidence type="ECO:0000256" key="1">
    <source>
        <dbReference type="SAM" id="MobiDB-lite"/>
    </source>
</evidence>
<feature type="compositionally biased region" description="Polar residues" evidence="1">
    <location>
        <begin position="267"/>
        <end position="283"/>
    </location>
</feature>
<protein>
    <submittedName>
        <fullName evidence="2">Uncharacterized protein</fullName>
    </submittedName>
</protein>
<feature type="compositionally biased region" description="Basic and acidic residues" evidence="1">
    <location>
        <begin position="240"/>
        <end position="263"/>
    </location>
</feature>
<sequence>MSLRAQWNMKEGSFAGNAGGIDSPNDCSSASGIMDGLHLIPEQGVIDALQPVAHAGQTENSADGALSFDFIFHSMQPNDVNRDVNANCVASEGDPSRSTAFGGFCFDYACSDGAWPEGNAVATDAAAMGVGINNPTTQEAPFHLLLTDDPVVPCDEPLHPGFPQASFDPSQCTGMAAASTSNTSPLKTKLEQQPTKGMMKTSGCKTEVQGLEGKCNISSLVTPGHTAAVPDRGSNTVTDRVVHSASRDMSSESRSTAIKDDHPPLSQLPNSKSLSTVGVTTAATPRVPREGVDELLLRADRMLKGNGPDAAAAAPAGNVVPGVSGGSDTLLSTQVSYWLRSGTELRACTLTTMSELQLKLTESLKMFGVHPSLSSVLGPQYTETPVVLTLPLVLPLIESLLDGKQD</sequence>
<organism evidence="2">
    <name type="scientific">Trypanosoma congolense (strain IL3000)</name>
    <dbReference type="NCBI Taxonomy" id="1068625"/>
    <lineage>
        <taxon>Eukaryota</taxon>
        <taxon>Discoba</taxon>
        <taxon>Euglenozoa</taxon>
        <taxon>Kinetoplastea</taxon>
        <taxon>Metakinetoplastina</taxon>
        <taxon>Trypanosomatida</taxon>
        <taxon>Trypanosomatidae</taxon>
        <taxon>Trypanosoma</taxon>
        <taxon>Nannomonas</taxon>
    </lineage>
</organism>
<feature type="region of interest" description="Disordered" evidence="1">
    <location>
        <begin position="173"/>
        <end position="202"/>
    </location>
</feature>
<dbReference type="AlphaFoldDB" id="G0ULY4"/>
<name>G0ULY4_TRYCI</name>
<evidence type="ECO:0000313" key="2">
    <source>
        <dbReference type="EMBL" id="CCC90646.1"/>
    </source>
</evidence>
<dbReference type="EMBL" id="HE575318">
    <property type="protein sequence ID" value="CCC90646.1"/>
    <property type="molecule type" value="Genomic_DNA"/>
</dbReference>
<feature type="region of interest" description="Disordered" evidence="1">
    <location>
        <begin position="226"/>
        <end position="283"/>
    </location>
</feature>
<accession>G0ULY4</accession>
<feature type="compositionally biased region" description="Polar residues" evidence="1">
    <location>
        <begin position="173"/>
        <end position="195"/>
    </location>
</feature>
<dbReference type="VEuPathDB" id="TriTrypDB:TcIL3000_5_3930"/>
<proteinExistence type="predicted"/>